<gene>
    <name evidence="17" type="ORF">IHE44_0000938</name>
    <name evidence="16" type="ORF">IHE44_007070</name>
</gene>
<reference evidence="17" key="3">
    <citation type="submission" date="2022-01" db="EMBL/GenBank/DDBJ databases">
        <authorList>
            <person name="Rubenstein D.R."/>
        </authorList>
    </citation>
    <scope>NUCLEOTIDE SEQUENCE</scope>
    <source>
        <strain evidence="17">SS15</strain>
        <tissue evidence="17">Liver</tissue>
    </source>
</reference>
<keyword evidence="6 13" id="KW-0175">Coiled coil</keyword>
<feature type="compositionally biased region" description="Basic and acidic residues" evidence="14">
    <location>
        <begin position="979"/>
        <end position="988"/>
    </location>
</feature>
<evidence type="ECO:0000256" key="14">
    <source>
        <dbReference type="SAM" id="MobiDB-lite"/>
    </source>
</evidence>
<reference evidence="17 18" key="2">
    <citation type="journal article" date="2021" name="J. Hered.">
        <title>Feather Gene Expression Elucidates the Developmental Basis of Plumage Iridescence in African Starlings.</title>
        <authorList>
            <person name="Rubenstein D.R."/>
            <person name="Corvelo A."/>
            <person name="MacManes M.D."/>
            <person name="Maia R."/>
            <person name="Narzisi G."/>
            <person name="Rousaki A."/>
            <person name="Vandenabeele P."/>
            <person name="Shawkey M.D."/>
            <person name="Solomon J."/>
        </authorList>
    </citation>
    <scope>NUCLEOTIDE SEQUENCE [LARGE SCALE GENOMIC DNA]</scope>
    <source>
        <strain evidence="17">SS15</strain>
    </source>
</reference>
<dbReference type="GO" id="GO:0005770">
    <property type="term" value="C:late endosome"/>
    <property type="evidence" value="ECO:0007669"/>
    <property type="project" value="UniProtKB-SubCell"/>
</dbReference>
<name>A0A835NGX4_9PASS</name>
<dbReference type="InterPro" id="IPR037239">
    <property type="entry name" value="OSBP_sf"/>
</dbReference>
<feature type="compositionally biased region" description="Basic and acidic residues" evidence="14">
    <location>
        <begin position="881"/>
        <end position="890"/>
    </location>
</feature>
<evidence type="ECO:0000256" key="8">
    <source>
        <dbReference type="ARBA" id="ARBA00023121"/>
    </source>
</evidence>
<dbReference type="Pfam" id="PF01237">
    <property type="entry name" value="Oxysterol_BP"/>
    <property type="match status" value="1"/>
</dbReference>
<dbReference type="FunFam" id="1.25.40.20:FF:000098">
    <property type="entry name" value="Oxysterol-binding protein"/>
    <property type="match status" value="1"/>
</dbReference>
<feature type="region of interest" description="Disordered" evidence="14">
    <location>
        <begin position="979"/>
        <end position="1000"/>
    </location>
</feature>
<evidence type="ECO:0000259" key="15">
    <source>
        <dbReference type="PROSITE" id="PS50003"/>
    </source>
</evidence>
<keyword evidence="8" id="KW-0446">Lipid-binding</keyword>
<dbReference type="FunFam" id="2.30.29.30:FF:000231">
    <property type="entry name" value="Oxysterol-binding protein"/>
    <property type="match status" value="1"/>
</dbReference>
<keyword evidence="3" id="KW-0677">Repeat</keyword>
<feature type="region of interest" description="Disordered" evidence="14">
    <location>
        <begin position="881"/>
        <end position="908"/>
    </location>
</feature>
<dbReference type="SUPFAM" id="SSF50729">
    <property type="entry name" value="PH domain-like"/>
    <property type="match status" value="1"/>
</dbReference>
<dbReference type="GO" id="GO:0015485">
    <property type="term" value="F:cholesterol binding"/>
    <property type="evidence" value="ECO:0007669"/>
    <property type="project" value="TreeGrafter"/>
</dbReference>
<keyword evidence="5 10" id="KW-0040">ANK repeat</keyword>
<dbReference type="InterPro" id="IPR036770">
    <property type="entry name" value="Ankyrin_rpt-contain_sf"/>
</dbReference>
<sequence length="1376" mass="153360">SPLCGLRGRPQARLGSIRGAEQRRPWRRGPGWSLALEKRQGAQLLRRVSLTRIQKCLITGTRTSRSIPDGQMTTEAEQQLLHDARNGNAEEVKQLLDTLEKGEISFDINCKGRSKSNMGWTPLHLACYFGHAVVVEDLLKAGADVNVLNDMGDTPLHRAAFTGRKEVVMLLLQHNADPSIVNGSGETAKEVTYDKDIRNMLEAVERTQERKLEELLLGAAREGETGKLTALLNKRKPPDINCTDQMGNTPLHCAAYRAHKHCALKLLKNGADPNIKNKNDQTPLDLAQGAEMKLILAGKTGKNSRFFGWKLYWVVLEHGVLSWYRRQADAVNNDHRQGCKHLTQAICTVKSTDSCFFSVRCFDDTVHRFKIPKNSLPSQTRESWLEAIEDHSAYSTHYCTQEQLSSDDEDDAVSVTDLQDTLKKAQACQQRLSKEVSDFLAMVKSLDAAKGIPSPLLQKVDVVSEVSQETCEALAECLNLFTKQEGVCMLRGCCGCCCSRGGFPRNGAARNRPAVRNLKLEHEQEKNKILSEALETLATEHHELEQSLVKGSPPLSILSEEQFYDAVSDSESEKSLSGFETTAAYSLEDSMDSKDTITSGMTEEKVCGSGESLSNGIKKHRTSLPSPMFSRNDFSIWSILRKCIGMELSKITMPVIFNEPLSFLQRLTEYMEHTYLIHKASSLSNTTERMQCVAAFAVSAVASQWERTGKPFNPLLGETYELIRDDLGFRLLSEQVSHHPPISAFYAEGLNNDFVFHGSIYPKLKFWGKSVEAEPKGTMTLELLEHNEAYTWTNPTCCVHNIIVGKLWIEQYGNVEITNHKTGEKCVLSFKPCGLFGKELHKVEGYIQDKSKKKLCALYGKWTECLYSVDPATFEAYKKNDKKNTEEKKSSKQVGNTEESDEMPLPDSESVYVIPGSVLLWKITPRPPNSAQMYNFTSFAMALNELDKEMESVIPKTDCRLRPDIRAMENGEIDLASEEKKRLEEKQRTARKNRSKSEEDWKTRLVPLPLRVCSNVKALNIQVKCQSPLVTCSERCVSMKSRQTASDGSTKAPIPTLVHRTGFTLATTGTETTLICLIFIKMQSSGAQHHCKNLISPGMTWWKMAGGQDCVSTVQTPWEEVLCISKDLLFQESGVRTAPCWRMSPAGQGLSWAHADTGEMLKGTTCNGSLGAGDGGGERGSEDTAGDCNLFSHPPRGRRLLFIMALFVLHNLMIARANPETNLTCPASSPLPIWASPLVQETVIILEEQRLEPNLGWKTYQGSNTAGAVSDCGLCVMADLAAHYLWSTQECVPCILMHIYVTGVVEYRTGLSHILKEKYSPALLNQGKFHEEPRALAHTSTSRKERLLNFLEHILSTIDITSGSLTHCKNTETKIH</sequence>
<dbReference type="PROSITE" id="PS50297">
    <property type="entry name" value="ANK_REP_REGION"/>
    <property type="match status" value="3"/>
</dbReference>
<dbReference type="InterPro" id="IPR011993">
    <property type="entry name" value="PH-like_dom_sf"/>
</dbReference>
<keyword evidence="2 12" id="KW-0813">Transport</keyword>
<dbReference type="SMART" id="SM00248">
    <property type="entry name" value="ANK"/>
    <property type="match status" value="3"/>
</dbReference>
<keyword evidence="18" id="KW-1185">Reference proteome</keyword>
<dbReference type="PANTHER" id="PTHR10972">
    <property type="entry name" value="OXYSTEROL-BINDING PROTEIN-RELATED"/>
    <property type="match status" value="1"/>
</dbReference>
<dbReference type="Gene3D" id="2.30.29.30">
    <property type="entry name" value="Pleckstrin-homology domain (PH domain)/Phosphotyrosine-binding domain (PTB)"/>
    <property type="match status" value="1"/>
</dbReference>
<dbReference type="SUPFAM" id="SSF144000">
    <property type="entry name" value="Oxysterol-binding protein-like"/>
    <property type="match status" value="1"/>
</dbReference>
<comment type="function">
    <text evidence="9">Binds phospholipids; exhibits strong binding to phosphatidic acid and weak binding to phosphatidylinositol 3-phosphate. Stabilizes GTP-bound RAB7A on late endosomes/lysosomes and alters functional properties of late endocytic compartments via its interaction with RAB7A. Binds 25-hydroxycholesterol and cholesterol.</text>
</comment>
<dbReference type="GO" id="GO:0006869">
    <property type="term" value="P:lipid transport"/>
    <property type="evidence" value="ECO:0007669"/>
    <property type="project" value="UniProtKB-KW"/>
</dbReference>
<feature type="coiled-coil region" evidence="13">
    <location>
        <begin position="520"/>
        <end position="547"/>
    </location>
</feature>
<evidence type="ECO:0000256" key="3">
    <source>
        <dbReference type="ARBA" id="ARBA00022737"/>
    </source>
</evidence>
<evidence type="ECO:0000256" key="6">
    <source>
        <dbReference type="ARBA" id="ARBA00023054"/>
    </source>
</evidence>
<evidence type="ECO:0000256" key="11">
    <source>
        <dbReference type="RuleBase" id="RU003844"/>
    </source>
</evidence>
<reference evidence="16" key="1">
    <citation type="submission" date="2020-10" db="EMBL/GenBank/DDBJ databases">
        <title>Feather gene expression reveals the developmental basis of iridescence in African starlings.</title>
        <authorList>
            <person name="Rubenstein D.R."/>
        </authorList>
    </citation>
    <scope>NUCLEOTIDE SEQUENCE</scope>
    <source>
        <strain evidence="16">SS15</strain>
        <tissue evidence="16">Liver</tissue>
    </source>
</reference>
<dbReference type="InterPro" id="IPR002110">
    <property type="entry name" value="Ankyrin_rpt"/>
</dbReference>
<dbReference type="CDD" id="cd13285">
    <property type="entry name" value="PH_ORP1"/>
    <property type="match status" value="1"/>
</dbReference>
<dbReference type="PRINTS" id="PR01415">
    <property type="entry name" value="ANKYRIN"/>
</dbReference>
<dbReference type="PROSITE" id="PS50003">
    <property type="entry name" value="PH_DOMAIN"/>
    <property type="match status" value="1"/>
</dbReference>
<feature type="repeat" description="ANK" evidence="10">
    <location>
        <begin position="118"/>
        <end position="150"/>
    </location>
</feature>
<feature type="non-terminal residue" evidence="16">
    <location>
        <position position="1376"/>
    </location>
</feature>
<dbReference type="GO" id="GO:0005886">
    <property type="term" value="C:plasma membrane"/>
    <property type="evidence" value="ECO:0007669"/>
    <property type="project" value="TreeGrafter"/>
</dbReference>
<dbReference type="InterPro" id="IPR000648">
    <property type="entry name" value="Oxysterol-bd"/>
</dbReference>
<dbReference type="OrthoDB" id="416222at2759"/>
<evidence type="ECO:0000313" key="17">
    <source>
        <dbReference type="EMBL" id="KAI1243343.1"/>
    </source>
</evidence>
<evidence type="ECO:0000256" key="1">
    <source>
        <dbReference type="ARBA" id="ARBA00004603"/>
    </source>
</evidence>
<feature type="repeat" description="ANK" evidence="10">
    <location>
        <begin position="151"/>
        <end position="183"/>
    </location>
</feature>
<protein>
    <recommendedName>
        <fullName evidence="12">Oxysterol-binding protein</fullName>
    </recommendedName>
</protein>
<dbReference type="EMBL" id="JADDUC010000252">
    <property type="protein sequence ID" value="KAG0114893.1"/>
    <property type="molecule type" value="Genomic_DNA"/>
</dbReference>
<evidence type="ECO:0000256" key="4">
    <source>
        <dbReference type="ARBA" id="ARBA00022753"/>
    </source>
</evidence>
<dbReference type="Gene3D" id="3.30.70.3490">
    <property type="match status" value="1"/>
</dbReference>
<evidence type="ECO:0000256" key="7">
    <source>
        <dbReference type="ARBA" id="ARBA00023055"/>
    </source>
</evidence>
<organism evidence="16">
    <name type="scientific">Lamprotornis superbus</name>
    <dbReference type="NCBI Taxonomy" id="245042"/>
    <lineage>
        <taxon>Eukaryota</taxon>
        <taxon>Metazoa</taxon>
        <taxon>Chordata</taxon>
        <taxon>Craniata</taxon>
        <taxon>Vertebrata</taxon>
        <taxon>Euteleostomi</taxon>
        <taxon>Archelosauria</taxon>
        <taxon>Archosauria</taxon>
        <taxon>Dinosauria</taxon>
        <taxon>Saurischia</taxon>
        <taxon>Theropoda</taxon>
        <taxon>Coelurosauria</taxon>
        <taxon>Aves</taxon>
        <taxon>Neognathae</taxon>
        <taxon>Neoaves</taxon>
        <taxon>Telluraves</taxon>
        <taxon>Australaves</taxon>
        <taxon>Passeriformes</taxon>
        <taxon>Sturnidae</taxon>
        <taxon>Lamprotornis</taxon>
    </lineage>
</organism>
<dbReference type="Pfam" id="PF12796">
    <property type="entry name" value="Ank_2"/>
    <property type="match status" value="1"/>
</dbReference>
<dbReference type="Pfam" id="PF13857">
    <property type="entry name" value="Ank_5"/>
    <property type="match status" value="1"/>
</dbReference>
<comment type="caution">
    <text evidence="16">The sequence shown here is derived from an EMBL/GenBank/DDBJ whole genome shotgun (WGS) entry which is preliminary data.</text>
</comment>
<evidence type="ECO:0000313" key="16">
    <source>
        <dbReference type="EMBL" id="KAG0114893.1"/>
    </source>
</evidence>
<dbReference type="Proteomes" id="UP000618051">
    <property type="component" value="Unassembled WGS sequence"/>
</dbReference>
<dbReference type="FunFam" id="2.40.160.120:FF:000005">
    <property type="entry name" value="Oxysterol-binding protein"/>
    <property type="match status" value="1"/>
</dbReference>
<comment type="subcellular location">
    <subcellularLocation>
        <location evidence="1">Late endosome</location>
    </subcellularLocation>
</comment>
<evidence type="ECO:0000256" key="2">
    <source>
        <dbReference type="ARBA" id="ARBA00022448"/>
    </source>
</evidence>
<dbReference type="InterPro" id="IPR001849">
    <property type="entry name" value="PH_domain"/>
</dbReference>
<evidence type="ECO:0000256" key="9">
    <source>
        <dbReference type="ARBA" id="ARBA00055419"/>
    </source>
</evidence>
<accession>A0A835NGX4</accession>
<dbReference type="PROSITE" id="PS50088">
    <property type="entry name" value="ANK_REPEAT"/>
    <property type="match status" value="3"/>
</dbReference>
<dbReference type="Gene3D" id="1.25.40.20">
    <property type="entry name" value="Ankyrin repeat-containing domain"/>
    <property type="match status" value="2"/>
</dbReference>
<dbReference type="Gene3D" id="2.40.160.120">
    <property type="match status" value="1"/>
</dbReference>
<keyword evidence="7 12" id="KW-0445">Lipid transport</keyword>
<dbReference type="SUPFAM" id="SSF48403">
    <property type="entry name" value="Ankyrin repeat"/>
    <property type="match status" value="1"/>
</dbReference>
<evidence type="ECO:0000256" key="10">
    <source>
        <dbReference type="PROSITE-ProRule" id="PRU00023"/>
    </source>
</evidence>
<keyword evidence="4" id="KW-0967">Endosome</keyword>
<evidence type="ECO:0000256" key="5">
    <source>
        <dbReference type="ARBA" id="ARBA00023043"/>
    </source>
</evidence>
<dbReference type="EMBL" id="JADDUC020000001">
    <property type="protein sequence ID" value="KAI1243343.1"/>
    <property type="molecule type" value="Genomic_DNA"/>
</dbReference>
<dbReference type="PROSITE" id="PS01013">
    <property type="entry name" value="OSBP"/>
    <property type="match status" value="1"/>
</dbReference>
<comment type="similarity">
    <text evidence="11">Belongs to the OSBP family.</text>
</comment>
<evidence type="ECO:0000313" key="18">
    <source>
        <dbReference type="Proteomes" id="UP000618051"/>
    </source>
</evidence>
<dbReference type="PANTHER" id="PTHR10972:SF53">
    <property type="entry name" value="OXYSTEROL-BINDING PROTEIN-RELATED PROTEIN 1"/>
    <property type="match status" value="1"/>
</dbReference>
<dbReference type="FunFam" id="1.25.40.20:FF:000094">
    <property type="entry name" value="Oxysterol-binding protein"/>
    <property type="match status" value="1"/>
</dbReference>
<dbReference type="InterPro" id="IPR018494">
    <property type="entry name" value="Oxysterol-bd_CS"/>
</dbReference>
<dbReference type="GO" id="GO:0005829">
    <property type="term" value="C:cytosol"/>
    <property type="evidence" value="ECO:0007669"/>
    <property type="project" value="TreeGrafter"/>
</dbReference>
<feature type="repeat" description="ANK" evidence="10">
    <location>
        <begin position="246"/>
        <end position="278"/>
    </location>
</feature>
<feature type="domain" description="PH" evidence="15">
    <location>
        <begin position="293"/>
        <end position="393"/>
    </location>
</feature>
<evidence type="ECO:0000256" key="13">
    <source>
        <dbReference type="SAM" id="Coils"/>
    </source>
</evidence>
<proteinExistence type="inferred from homology"/>
<evidence type="ECO:0000256" key="12">
    <source>
        <dbReference type="RuleBase" id="RU003845"/>
    </source>
</evidence>
<dbReference type="GO" id="GO:0097038">
    <property type="term" value="C:perinuclear endoplasmic reticulum"/>
    <property type="evidence" value="ECO:0007669"/>
    <property type="project" value="TreeGrafter"/>
</dbReference>